<evidence type="ECO:0000313" key="7">
    <source>
        <dbReference type="Proteomes" id="UP001233172"/>
    </source>
</evidence>
<accession>A0AAD8B2X4</accession>
<evidence type="ECO:0000256" key="4">
    <source>
        <dbReference type="ARBA" id="ARBA00023136"/>
    </source>
</evidence>
<reference evidence="6" key="1">
    <citation type="journal article" date="2023" name="PLoS Negl. Trop. Dis.">
        <title>A genome sequence for Biomphalaria pfeifferi, the major vector snail for the human-infecting parasite Schistosoma mansoni.</title>
        <authorList>
            <person name="Bu L."/>
            <person name="Lu L."/>
            <person name="Laidemitt M.R."/>
            <person name="Zhang S.M."/>
            <person name="Mutuku M."/>
            <person name="Mkoji G."/>
            <person name="Steinauer M."/>
            <person name="Loker E.S."/>
        </authorList>
    </citation>
    <scope>NUCLEOTIDE SEQUENCE</scope>
    <source>
        <strain evidence="6">KasaAsao</strain>
    </source>
</reference>
<evidence type="ECO:0000256" key="2">
    <source>
        <dbReference type="ARBA" id="ARBA00022692"/>
    </source>
</evidence>
<feature type="non-terminal residue" evidence="6">
    <location>
        <position position="1"/>
    </location>
</feature>
<dbReference type="Proteomes" id="UP001233172">
    <property type="component" value="Unassembled WGS sequence"/>
</dbReference>
<protein>
    <submittedName>
        <fullName evidence="6">Glutamate receptor ionotropic NMDA 2B isoform X8</fullName>
    </submittedName>
</protein>
<dbReference type="Pfam" id="PF01094">
    <property type="entry name" value="ANF_receptor"/>
    <property type="match status" value="1"/>
</dbReference>
<dbReference type="AlphaFoldDB" id="A0AAD8B2X4"/>
<feature type="domain" description="Receptor ligand binding region" evidence="5">
    <location>
        <begin position="8"/>
        <end position="44"/>
    </location>
</feature>
<dbReference type="Gene3D" id="3.40.50.2300">
    <property type="match status" value="2"/>
</dbReference>
<evidence type="ECO:0000259" key="5">
    <source>
        <dbReference type="Pfam" id="PF01094"/>
    </source>
</evidence>
<dbReference type="InterPro" id="IPR028082">
    <property type="entry name" value="Peripla_BP_I"/>
</dbReference>
<dbReference type="InterPro" id="IPR001828">
    <property type="entry name" value="ANF_lig-bd_rcpt"/>
</dbReference>
<name>A0AAD8B2X4_BIOPF</name>
<comment type="subcellular location">
    <subcellularLocation>
        <location evidence="1">Membrane</location>
    </subcellularLocation>
</comment>
<dbReference type="SUPFAM" id="SSF53822">
    <property type="entry name" value="Periplasmic binding protein-like I"/>
    <property type="match status" value="1"/>
</dbReference>
<keyword evidence="7" id="KW-1185">Reference proteome</keyword>
<dbReference type="EMBL" id="JASAOG010000156">
    <property type="protein sequence ID" value="KAK0047065.1"/>
    <property type="molecule type" value="Genomic_DNA"/>
</dbReference>
<evidence type="ECO:0000256" key="3">
    <source>
        <dbReference type="ARBA" id="ARBA00022989"/>
    </source>
</evidence>
<keyword evidence="2" id="KW-0812">Transmembrane</keyword>
<dbReference type="GO" id="GO:0016020">
    <property type="term" value="C:membrane"/>
    <property type="evidence" value="ECO:0007669"/>
    <property type="project" value="UniProtKB-SubCell"/>
</dbReference>
<sequence>REPDNLQLNISPTLHHQAAAMLNVLRHYNWTDFSLVYTSDTGHDAFITATRLLVQDLNRQSGRKGF</sequence>
<evidence type="ECO:0000256" key="1">
    <source>
        <dbReference type="ARBA" id="ARBA00004370"/>
    </source>
</evidence>
<proteinExistence type="predicted"/>
<keyword evidence="4" id="KW-0472">Membrane</keyword>
<comment type="caution">
    <text evidence="6">The sequence shown here is derived from an EMBL/GenBank/DDBJ whole genome shotgun (WGS) entry which is preliminary data.</text>
</comment>
<organism evidence="6 7">
    <name type="scientific">Biomphalaria pfeifferi</name>
    <name type="common">Bloodfluke planorb</name>
    <name type="synonym">Freshwater snail</name>
    <dbReference type="NCBI Taxonomy" id="112525"/>
    <lineage>
        <taxon>Eukaryota</taxon>
        <taxon>Metazoa</taxon>
        <taxon>Spiralia</taxon>
        <taxon>Lophotrochozoa</taxon>
        <taxon>Mollusca</taxon>
        <taxon>Gastropoda</taxon>
        <taxon>Heterobranchia</taxon>
        <taxon>Euthyneura</taxon>
        <taxon>Panpulmonata</taxon>
        <taxon>Hygrophila</taxon>
        <taxon>Lymnaeoidea</taxon>
        <taxon>Planorbidae</taxon>
        <taxon>Biomphalaria</taxon>
    </lineage>
</organism>
<feature type="non-terminal residue" evidence="6">
    <location>
        <position position="66"/>
    </location>
</feature>
<gene>
    <name evidence="6" type="ORF">Bpfe_023468</name>
</gene>
<evidence type="ECO:0000313" key="6">
    <source>
        <dbReference type="EMBL" id="KAK0047065.1"/>
    </source>
</evidence>
<reference evidence="6" key="2">
    <citation type="submission" date="2023-04" db="EMBL/GenBank/DDBJ databases">
        <authorList>
            <person name="Bu L."/>
            <person name="Lu L."/>
            <person name="Laidemitt M.R."/>
            <person name="Zhang S.M."/>
            <person name="Mutuku M."/>
            <person name="Mkoji G."/>
            <person name="Steinauer M."/>
            <person name="Loker E.S."/>
        </authorList>
    </citation>
    <scope>NUCLEOTIDE SEQUENCE</scope>
    <source>
        <strain evidence="6">KasaAsao</strain>
        <tissue evidence="6">Whole Snail</tissue>
    </source>
</reference>
<keyword evidence="6" id="KW-0675">Receptor</keyword>
<keyword evidence="3" id="KW-1133">Transmembrane helix</keyword>